<sequence length="1109" mass="120675">MKPLDGGGSLIERLLLRPRAGVCSPPGVQIPAAQENGVSEGKVENDVKKCEGVLPPTAKPSGAPPSTARQVLPFSRLALRSPPKTSTKALGEVSAAKAPNRSRSPRRGQKALTVSTAGDCFWAVPSELQSWSDPLGEPGTVEFQAALIVPHGADEEMGAIDGGLPVAFYFTGLGSKAGDILSLDWAAVAPRPFVLVVPIRPPKRWWWINDDTHWGWIQGDFEPELVELFCTWMACLVEHPGIDDRRVGLFGFSAGAYAAAELFASGLAPRLCGLGLGGIHGHGQSHLEQVPPSRAAGVLERFQDFLARLRALREGAPWIEATHAATDTQSSWKDAARILEALSLRQAELGLPPVSVRMLSPEQQDSLPSCKRNKTHHDYFKAAFLRREFLEALLGGVRPAIEAAQVVPSSPTGLSVFVPSVRPGSRPVARPSMAPSLVEELLWEAPPPGLRAAAGLLSPGFGRLFVPGAAFAEAKQPSGQPAAMSPSSLRVSEYSVTCKEPGWEDHAFRIFQESGFVIVEDVLKLHQYTAVLRDCERIEQAMVGPEKRGNRGAGRYSFGVASSTRSMLHVESFAKHLLEGGGMLLRPLLDQIFCPTDPAGEGEEVERPDFLCCAAGGDFVLGGVKSYQELHSDIQVSKALSKISPPPMLAVNFCVQELTENNGPTRIIPGTQLGNKPAGREPDEWLRSRLCPVPAGAAIVRDVRTLHGGTPNLTAASRYLPSVEYVSAEFRATNRKDRFPLIPSLPRAMFDRLSPEVQELCEELVDPEDPGEVQPEGRSRVQAAAQADEAEKAEGDSEGGQLLVSLVESPVKASRPARFCPLSREKGDAIWDKSYEVGSGPGSMASWCRQHHHLVSQAEGVIRTRLTNGKLHEEHTPLCDEVYEVMEAVLGSGSSAGRSSPLSAESKSVLLLGEARSGKTHVVEWCLSKLRRTHESLVVLRARGDAYASNVECLRHLAAQVAGQLISVPQQTSSFEDSMEWFRRIMSESFRRDSAVVIVLDKFECFCSLSRQTLLYNLFNLAQDLRLRLCIVGISQKFAVTGSLEKRIMSRFSMRHLSAFLPTELDGLIEVLSKKLVLPMDCGLPTPFVDQFDTLWFTWDIGRQAELLP</sequence>
<dbReference type="Gene3D" id="3.40.50.300">
    <property type="entry name" value="P-loop containing nucleotide triphosphate hydrolases"/>
    <property type="match status" value="1"/>
</dbReference>
<dbReference type="PANTHER" id="PTHR12087">
    <property type="entry name" value="ORIGIN RECOGNITION COMPLEX SUBUNIT 4"/>
    <property type="match status" value="1"/>
</dbReference>
<evidence type="ECO:0000259" key="2">
    <source>
        <dbReference type="Pfam" id="PF13191"/>
    </source>
</evidence>
<proteinExistence type="predicted"/>
<dbReference type="GO" id="GO:0005664">
    <property type="term" value="C:nuclear origin of replication recognition complex"/>
    <property type="evidence" value="ECO:0007669"/>
    <property type="project" value="TreeGrafter"/>
</dbReference>
<dbReference type="SUPFAM" id="SSF51197">
    <property type="entry name" value="Clavaminate synthase-like"/>
    <property type="match status" value="1"/>
</dbReference>
<name>A0A813D547_POLGL</name>
<dbReference type="AlphaFoldDB" id="A0A813D547"/>
<gene>
    <name evidence="3" type="ORF">PGLA1383_LOCUS277</name>
</gene>
<dbReference type="InterPro" id="IPR027417">
    <property type="entry name" value="P-loop_NTPase"/>
</dbReference>
<dbReference type="InterPro" id="IPR008775">
    <property type="entry name" value="Phytyl_CoA_dOase-like"/>
</dbReference>
<dbReference type="Proteomes" id="UP000654075">
    <property type="component" value="Unassembled WGS sequence"/>
</dbReference>
<feature type="domain" description="Orc1-like AAA ATPase" evidence="2">
    <location>
        <begin position="905"/>
        <end position="1032"/>
    </location>
</feature>
<dbReference type="GO" id="GO:0006270">
    <property type="term" value="P:DNA replication initiation"/>
    <property type="evidence" value="ECO:0007669"/>
    <property type="project" value="TreeGrafter"/>
</dbReference>
<dbReference type="OrthoDB" id="421798at2759"/>
<dbReference type="GO" id="GO:0003688">
    <property type="term" value="F:DNA replication origin binding"/>
    <property type="evidence" value="ECO:0007669"/>
    <property type="project" value="TreeGrafter"/>
</dbReference>
<dbReference type="Pfam" id="PF05721">
    <property type="entry name" value="PhyH"/>
    <property type="match status" value="1"/>
</dbReference>
<dbReference type="Pfam" id="PF13191">
    <property type="entry name" value="AAA_16"/>
    <property type="match status" value="1"/>
</dbReference>
<evidence type="ECO:0000313" key="3">
    <source>
        <dbReference type="EMBL" id="CAE8581248.1"/>
    </source>
</evidence>
<comment type="caution">
    <text evidence="3">The sequence shown here is derived from an EMBL/GenBank/DDBJ whole genome shotgun (WGS) entry which is preliminary data.</text>
</comment>
<dbReference type="InterPro" id="IPR041664">
    <property type="entry name" value="AAA_16"/>
</dbReference>
<organism evidence="3 4">
    <name type="scientific">Polarella glacialis</name>
    <name type="common">Dinoflagellate</name>
    <dbReference type="NCBI Taxonomy" id="89957"/>
    <lineage>
        <taxon>Eukaryota</taxon>
        <taxon>Sar</taxon>
        <taxon>Alveolata</taxon>
        <taxon>Dinophyceae</taxon>
        <taxon>Suessiales</taxon>
        <taxon>Suessiaceae</taxon>
        <taxon>Polarella</taxon>
    </lineage>
</organism>
<dbReference type="Gene3D" id="3.40.50.1820">
    <property type="entry name" value="alpha/beta hydrolase"/>
    <property type="match status" value="1"/>
</dbReference>
<dbReference type="Gene3D" id="2.60.120.620">
    <property type="entry name" value="q2cbj1_9rhob like domain"/>
    <property type="match status" value="1"/>
</dbReference>
<evidence type="ECO:0000313" key="4">
    <source>
        <dbReference type="Proteomes" id="UP000654075"/>
    </source>
</evidence>
<dbReference type="PANTHER" id="PTHR12087:SF0">
    <property type="entry name" value="ORIGIN RECOGNITION COMPLEX SUBUNIT 4"/>
    <property type="match status" value="1"/>
</dbReference>
<reference evidence="3" key="1">
    <citation type="submission" date="2021-02" db="EMBL/GenBank/DDBJ databases">
        <authorList>
            <person name="Dougan E. K."/>
            <person name="Rhodes N."/>
            <person name="Thang M."/>
            <person name="Chan C."/>
        </authorList>
    </citation>
    <scope>NUCLEOTIDE SEQUENCE</scope>
</reference>
<keyword evidence="4" id="KW-1185">Reference proteome</keyword>
<dbReference type="InterPro" id="IPR016527">
    <property type="entry name" value="ORC4"/>
</dbReference>
<feature type="region of interest" description="Disordered" evidence="1">
    <location>
        <begin position="765"/>
        <end position="800"/>
    </location>
</feature>
<protein>
    <recommendedName>
        <fullName evidence="2">Orc1-like AAA ATPase domain-containing protein</fullName>
    </recommendedName>
</protein>
<feature type="region of interest" description="Disordered" evidence="1">
    <location>
        <begin position="81"/>
        <end position="110"/>
    </location>
</feature>
<dbReference type="EMBL" id="CAJNNV010000051">
    <property type="protein sequence ID" value="CAE8581248.1"/>
    <property type="molecule type" value="Genomic_DNA"/>
</dbReference>
<dbReference type="SUPFAM" id="SSF52540">
    <property type="entry name" value="P-loop containing nucleoside triphosphate hydrolases"/>
    <property type="match status" value="1"/>
</dbReference>
<accession>A0A813D547</accession>
<dbReference type="SUPFAM" id="SSF53474">
    <property type="entry name" value="alpha/beta-Hydrolases"/>
    <property type="match status" value="1"/>
</dbReference>
<evidence type="ECO:0000256" key="1">
    <source>
        <dbReference type="SAM" id="MobiDB-lite"/>
    </source>
</evidence>
<dbReference type="InterPro" id="IPR029058">
    <property type="entry name" value="AB_hydrolase_fold"/>
</dbReference>